<reference evidence="1 2" key="1">
    <citation type="submission" date="2018-08" db="EMBL/GenBank/DDBJ databases">
        <title>Genome and evolution of the arbuscular mycorrhizal fungus Diversispora epigaea (formerly Glomus versiforme) and its bacterial endosymbionts.</title>
        <authorList>
            <person name="Sun X."/>
            <person name="Fei Z."/>
            <person name="Harrison M."/>
        </authorList>
    </citation>
    <scope>NUCLEOTIDE SEQUENCE [LARGE SCALE GENOMIC DNA]</scope>
    <source>
        <strain evidence="1 2">IT104</strain>
    </source>
</reference>
<comment type="caution">
    <text evidence="1">The sequence shown here is derived from an EMBL/GenBank/DDBJ whole genome shotgun (WGS) entry which is preliminary data.</text>
</comment>
<dbReference type="AlphaFoldDB" id="A0A397J2V0"/>
<dbReference type="Proteomes" id="UP000266861">
    <property type="component" value="Unassembled WGS sequence"/>
</dbReference>
<organism evidence="1 2">
    <name type="scientific">Diversispora epigaea</name>
    <dbReference type="NCBI Taxonomy" id="1348612"/>
    <lineage>
        <taxon>Eukaryota</taxon>
        <taxon>Fungi</taxon>
        <taxon>Fungi incertae sedis</taxon>
        <taxon>Mucoromycota</taxon>
        <taxon>Glomeromycotina</taxon>
        <taxon>Glomeromycetes</taxon>
        <taxon>Diversisporales</taxon>
        <taxon>Diversisporaceae</taxon>
        <taxon>Diversispora</taxon>
    </lineage>
</organism>
<gene>
    <name evidence="1" type="ORF">Glove_144g163</name>
</gene>
<evidence type="ECO:0000313" key="1">
    <source>
        <dbReference type="EMBL" id="RHZ79574.1"/>
    </source>
</evidence>
<evidence type="ECO:0000313" key="2">
    <source>
        <dbReference type="Proteomes" id="UP000266861"/>
    </source>
</evidence>
<name>A0A397J2V0_9GLOM</name>
<keyword evidence="2" id="KW-1185">Reference proteome</keyword>
<dbReference type="EMBL" id="PQFF01000135">
    <property type="protein sequence ID" value="RHZ79574.1"/>
    <property type="molecule type" value="Genomic_DNA"/>
</dbReference>
<accession>A0A397J2V0</accession>
<sequence length="78" mass="8942">MLSLKPSSPKHIVNTTAVISTSDITQHKCVGIRQPTHIERLNRWKKRKKTISFIGSRKQHISPLPPVNQKISYSQKIE</sequence>
<proteinExistence type="predicted"/>
<protein>
    <submittedName>
        <fullName evidence="1">Uncharacterized protein</fullName>
    </submittedName>
</protein>